<dbReference type="InterPro" id="IPR029063">
    <property type="entry name" value="SAM-dependent_MTases_sf"/>
</dbReference>
<evidence type="ECO:0000313" key="1">
    <source>
        <dbReference type="EMBL" id="CUA87614.1"/>
    </source>
</evidence>
<gene>
    <name evidence="1" type="ORF">Ga0061061_103416</name>
</gene>
<protein>
    <submittedName>
        <fullName evidence="1">Methyltransferase domain</fullName>
    </submittedName>
</protein>
<dbReference type="EMBL" id="CYHC01000003">
    <property type="protein sequence ID" value="CUA87614.1"/>
    <property type="molecule type" value="Genomic_DNA"/>
</dbReference>
<dbReference type="PANTHER" id="PTHR43861">
    <property type="entry name" value="TRANS-ACONITATE 2-METHYLTRANSFERASE-RELATED"/>
    <property type="match status" value="1"/>
</dbReference>
<keyword evidence="1" id="KW-0808">Transferase</keyword>
<proteinExistence type="predicted"/>
<dbReference type="Pfam" id="PF13489">
    <property type="entry name" value="Methyltransf_23"/>
    <property type="match status" value="1"/>
</dbReference>
<comment type="caution">
    <text evidence="1">The sequence shown here is derived from an EMBL/GenBank/DDBJ whole genome shotgun (WGS) entry which is preliminary data.</text>
</comment>
<dbReference type="GO" id="GO:0008168">
    <property type="term" value="F:methyltransferase activity"/>
    <property type="evidence" value="ECO:0007669"/>
    <property type="project" value="UniProtKB-KW"/>
</dbReference>
<organism evidence="1 2">
    <name type="scientific">Chelatococcus sambhunathii</name>
    <dbReference type="NCBI Taxonomy" id="363953"/>
    <lineage>
        <taxon>Bacteria</taxon>
        <taxon>Pseudomonadati</taxon>
        <taxon>Pseudomonadota</taxon>
        <taxon>Alphaproteobacteria</taxon>
        <taxon>Hyphomicrobiales</taxon>
        <taxon>Chelatococcaceae</taxon>
        <taxon>Chelatococcus</taxon>
    </lineage>
</organism>
<accession>A0ABM9U3H8</accession>
<dbReference type="Gene3D" id="3.40.50.150">
    <property type="entry name" value="Vaccinia Virus protein VP39"/>
    <property type="match status" value="1"/>
</dbReference>
<evidence type="ECO:0000313" key="2">
    <source>
        <dbReference type="Proteomes" id="UP000182178"/>
    </source>
</evidence>
<dbReference type="PANTHER" id="PTHR43861:SF1">
    <property type="entry name" value="TRANS-ACONITATE 2-METHYLTRANSFERASE"/>
    <property type="match status" value="1"/>
</dbReference>
<name>A0ABM9U3H8_9HYPH</name>
<reference evidence="1 2" key="1">
    <citation type="submission" date="2015-08" db="EMBL/GenBank/DDBJ databases">
        <authorList>
            <person name="Varghese N."/>
        </authorList>
    </citation>
    <scope>NUCLEOTIDE SEQUENCE [LARGE SCALE GENOMIC DNA]</scope>
    <source>
        <strain evidence="1 2">DSM 18167</strain>
    </source>
</reference>
<keyword evidence="1" id="KW-0489">Methyltransferase</keyword>
<dbReference type="GO" id="GO:0032259">
    <property type="term" value="P:methylation"/>
    <property type="evidence" value="ECO:0007669"/>
    <property type="project" value="UniProtKB-KW"/>
</dbReference>
<sequence length="213" mass="23453">MMSTASDARFWDRSSRRYARSAIADQLGYERTLERTRAHLRPTDDVLELGCGTGTTALRLASGVQSYLATDLSRGMIAIAEDKLAAEPVPALLFRTATAEELIHDEGRFDVVLGFNYLHLVRDVPGTLRGIHTLLKPAGLFISKTPCLGDMNPLIRLLLLPAMRAVGQAPHVNSFDTSALDQLITGAGFDILALETHASRGRDRRPYIVARRR</sequence>
<dbReference type="CDD" id="cd02440">
    <property type="entry name" value="AdoMet_MTases"/>
    <property type="match status" value="1"/>
</dbReference>
<dbReference type="Proteomes" id="UP000182178">
    <property type="component" value="Unassembled WGS sequence"/>
</dbReference>
<keyword evidence="2" id="KW-1185">Reference proteome</keyword>
<dbReference type="SUPFAM" id="SSF53335">
    <property type="entry name" value="S-adenosyl-L-methionine-dependent methyltransferases"/>
    <property type="match status" value="1"/>
</dbReference>